<dbReference type="PANTHER" id="PTHR44846">
    <property type="entry name" value="MANNOSYL-D-GLYCERATE TRANSPORT/METABOLISM SYSTEM REPRESSOR MNGR-RELATED"/>
    <property type="match status" value="1"/>
</dbReference>
<evidence type="ECO:0000256" key="3">
    <source>
        <dbReference type="ARBA" id="ARBA00023163"/>
    </source>
</evidence>
<protein>
    <submittedName>
        <fullName evidence="5">GntR family transcriptional regulator</fullName>
    </submittedName>
</protein>
<sequence>MSNKITNKQQTVIDYITALIEKKNLSIDDKIDTEINIAQELGVTRVTVREATRHLIEEGLIYRIKGSGIHLGSPNNKVNLTGKFNVHSHFDYQAKKRGHKGQRKVISASIIPVPDKEMASFLKIKATDYVYYVKRLLSFDEIPVVLQYTYIPTYLIPQFEFSELEKSKFEYIEHSTGKKMKKQIQTITAVSATDHELVALLHITKNVPLLRLEEVTYLNDGTPCEYNLSYMRSEYNPVLHVTERK</sequence>
<feature type="domain" description="HTH gntR-type" evidence="4">
    <location>
        <begin position="6"/>
        <end position="74"/>
    </location>
</feature>
<keyword evidence="1" id="KW-0805">Transcription regulation</keyword>
<dbReference type="SUPFAM" id="SSF46785">
    <property type="entry name" value="Winged helix' DNA-binding domain"/>
    <property type="match status" value="1"/>
</dbReference>
<evidence type="ECO:0000313" key="6">
    <source>
        <dbReference type="Proteomes" id="UP000501168"/>
    </source>
</evidence>
<dbReference type="KEGG" id="orb:IPMB12_08375"/>
<dbReference type="GO" id="GO:0045892">
    <property type="term" value="P:negative regulation of DNA-templated transcription"/>
    <property type="evidence" value="ECO:0007669"/>
    <property type="project" value="TreeGrafter"/>
</dbReference>
<keyword evidence="2" id="KW-0238">DNA-binding</keyword>
<evidence type="ECO:0000313" key="5">
    <source>
        <dbReference type="EMBL" id="QIQ21694.1"/>
    </source>
</evidence>
<dbReference type="CDD" id="cd07377">
    <property type="entry name" value="WHTH_GntR"/>
    <property type="match status" value="1"/>
</dbReference>
<dbReference type="AlphaFoldDB" id="A0A6G9IDB3"/>
<gene>
    <name evidence="5" type="ORF">IPMB12_08375</name>
</gene>
<dbReference type="EMBL" id="CP050253">
    <property type="protein sequence ID" value="QIQ21694.1"/>
    <property type="molecule type" value="Genomic_DNA"/>
</dbReference>
<dbReference type="SMART" id="SM00866">
    <property type="entry name" value="UTRA"/>
    <property type="match status" value="1"/>
</dbReference>
<organism evidence="5 6">
    <name type="scientific">Zophobihabitans entericus</name>
    <dbReference type="NCBI Taxonomy" id="1635327"/>
    <lineage>
        <taxon>Bacteria</taxon>
        <taxon>Pseudomonadati</taxon>
        <taxon>Pseudomonadota</taxon>
        <taxon>Gammaproteobacteria</taxon>
        <taxon>Orbales</taxon>
        <taxon>Orbaceae</taxon>
        <taxon>Zophobihabitans</taxon>
    </lineage>
</organism>
<keyword evidence="6" id="KW-1185">Reference proteome</keyword>
<dbReference type="RefSeq" id="WP_166916759.1">
    <property type="nucleotide sequence ID" value="NZ_CP050253.1"/>
</dbReference>
<dbReference type="InterPro" id="IPR011663">
    <property type="entry name" value="UTRA"/>
</dbReference>
<evidence type="ECO:0000259" key="4">
    <source>
        <dbReference type="PROSITE" id="PS50949"/>
    </source>
</evidence>
<dbReference type="InterPro" id="IPR036388">
    <property type="entry name" value="WH-like_DNA-bd_sf"/>
</dbReference>
<dbReference type="Pfam" id="PF00392">
    <property type="entry name" value="GntR"/>
    <property type="match status" value="1"/>
</dbReference>
<evidence type="ECO:0000256" key="2">
    <source>
        <dbReference type="ARBA" id="ARBA00023125"/>
    </source>
</evidence>
<dbReference type="GO" id="GO:0003700">
    <property type="term" value="F:DNA-binding transcription factor activity"/>
    <property type="evidence" value="ECO:0007669"/>
    <property type="project" value="InterPro"/>
</dbReference>
<dbReference type="FunCoup" id="A0A6G9IDB3">
    <property type="interactions" value="76"/>
</dbReference>
<dbReference type="SMART" id="SM00345">
    <property type="entry name" value="HTH_GNTR"/>
    <property type="match status" value="1"/>
</dbReference>
<dbReference type="InterPro" id="IPR050679">
    <property type="entry name" value="Bact_HTH_transcr_reg"/>
</dbReference>
<reference evidence="5 6" key="1">
    <citation type="submission" date="2020-03" db="EMBL/GenBank/DDBJ databases">
        <title>Complete genome sequence of Orbus sp. IPMB12 (BCRC 80908).</title>
        <authorList>
            <person name="Lo W.-S."/>
            <person name="Chang T.-H."/>
            <person name="Kuo C.-H."/>
        </authorList>
    </citation>
    <scope>NUCLEOTIDE SEQUENCE [LARGE SCALE GENOMIC DNA]</scope>
    <source>
        <strain evidence="5 6">IPMB12</strain>
    </source>
</reference>
<keyword evidence="3" id="KW-0804">Transcription</keyword>
<dbReference type="InterPro" id="IPR028978">
    <property type="entry name" value="Chorismate_lyase_/UTRA_dom_sf"/>
</dbReference>
<dbReference type="PANTHER" id="PTHR44846:SF1">
    <property type="entry name" value="MANNOSYL-D-GLYCERATE TRANSPORT_METABOLISM SYSTEM REPRESSOR MNGR-RELATED"/>
    <property type="match status" value="1"/>
</dbReference>
<dbReference type="Gene3D" id="1.10.10.10">
    <property type="entry name" value="Winged helix-like DNA-binding domain superfamily/Winged helix DNA-binding domain"/>
    <property type="match status" value="1"/>
</dbReference>
<dbReference type="Gene3D" id="3.40.1410.10">
    <property type="entry name" value="Chorismate lyase-like"/>
    <property type="match status" value="1"/>
</dbReference>
<evidence type="ECO:0000256" key="1">
    <source>
        <dbReference type="ARBA" id="ARBA00023015"/>
    </source>
</evidence>
<dbReference type="Proteomes" id="UP000501168">
    <property type="component" value="Chromosome"/>
</dbReference>
<dbReference type="PROSITE" id="PS50949">
    <property type="entry name" value="HTH_GNTR"/>
    <property type="match status" value="1"/>
</dbReference>
<dbReference type="SUPFAM" id="SSF64288">
    <property type="entry name" value="Chorismate lyase-like"/>
    <property type="match status" value="1"/>
</dbReference>
<dbReference type="PRINTS" id="PR00035">
    <property type="entry name" value="HTHGNTR"/>
</dbReference>
<dbReference type="InterPro" id="IPR000524">
    <property type="entry name" value="Tscrpt_reg_HTH_GntR"/>
</dbReference>
<dbReference type="InterPro" id="IPR036390">
    <property type="entry name" value="WH_DNA-bd_sf"/>
</dbReference>
<dbReference type="GO" id="GO:0003677">
    <property type="term" value="F:DNA binding"/>
    <property type="evidence" value="ECO:0007669"/>
    <property type="project" value="UniProtKB-KW"/>
</dbReference>
<proteinExistence type="predicted"/>
<dbReference type="InParanoid" id="A0A6G9IDB3"/>
<dbReference type="Pfam" id="PF07702">
    <property type="entry name" value="UTRA"/>
    <property type="match status" value="1"/>
</dbReference>
<accession>A0A6G9IDB3</accession>
<name>A0A6G9IDB3_9GAMM</name>